<dbReference type="Proteomes" id="UP001056778">
    <property type="component" value="Chromosome 2"/>
</dbReference>
<proteinExistence type="predicted"/>
<accession>A0ACB9TN29</accession>
<dbReference type="EMBL" id="CM043016">
    <property type="protein sequence ID" value="KAI4468262.1"/>
    <property type="molecule type" value="Genomic_DNA"/>
</dbReference>
<name>A0ACB9TN29_HOLOL</name>
<keyword evidence="2" id="KW-1185">Reference proteome</keyword>
<evidence type="ECO:0000313" key="2">
    <source>
        <dbReference type="Proteomes" id="UP001056778"/>
    </source>
</evidence>
<comment type="caution">
    <text evidence="1">The sequence shown here is derived from an EMBL/GenBank/DDBJ whole genome shotgun (WGS) entry which is preliminary data.</text>
</comment>
<gene>
    <name evidence="1" type="ORF">MML48_2g00004018</name>
</gene>
<sequence>MDESGLTTVQKKSQKIYAAKSRKQVGALSSAERGHHVTVVCAMNAIGTYGPPAFIFPRQRMKDELMNGSIHFAQEKGWMTTEVFGKWLKHFLRYTKASQDNKVLLLLGAHGSHKGLEALEFAKENGIIIFKVIAHHNLQPIRGSIMPRIYKKRLRSRQYRNYTEESLNQAVTEVVENQWSLRAAAAKYNIPYGTLHNKYHGKFMKKAGAQTAFSETEEIMILKSAAKCAEWGFPLSLLDLRMFAKKLLDKQGRSVAQFKNNLPGVEWAYSLLRRYKTEYSQRVATNIKKARAAVSPESLHEYFNNLKEVIENVPPANIFNYDESNMTDDPGKKIGIYKRGVKYPAKAMNFSKSATTVMVCGSADGVLLPPYIIYKSIHLYDTWKERAPVGAPCCDQPCCSQGSRFNRTASGWIDGPTFRDWFITAFLPHSRRLPGRKVLLGDNLSSHLDDGVLRLCSKHDIDFVCLVPNATHLIQPLDVAFFRPLKSAWRQTLTTWKLQNPRLPTVPKDTFPSLLTKALDKMHQVTAKRNTPYSNINSGIKRNLISAFCATGVHPFNKNKVLDRLPRENEISEQEVENTLTTFLKESRYGNSSNQPARKKKRLDIAPGKSIATKDGNVTASYDTASSSHSHHSTEANQLDLIEENTNKRESSHPNNQETQEGESNVDDNFAEDVEQQTECAEGRYVLQKLLHWSLEPDPKSIALQDPPSVTYITCVKKNSIGQIEKMDIRNFFKRKTTYEECNNSSKKIGLQTDDSPNPAPSTSSDIPAEGYKEHVIAEAKLSGQTEDFGNVVNYSLMSESDKQKYDLLTSPYTPSPAVTHGSALGAFITKPNLKNTEISIPGQTAWHKDSAVRAKNFIDIFSDKKLDILSLIDDGKKKNIEENRKNILPIIKTIVFCGTHDMPLRESSKNSGNFTDLLKFRIDAGDKILENHLFNAVVYWRTADISGHEQLSIGIRYVYDENENFTLKEEFLGFVKLDKLNADSIASSILEFLEKSGLNMDKLVAQGYDGCSTMAGEIHGVQKNIHDKEWKKKPVSDHCYRHVFVSEFNISFHPPKSDTCGKCDKLEIFIKATSDENEKLNYIREKLVHVRAADEAYKEKIKNQELSRKDSKIVTAMFDPRRCWPTPHLRSGISFYKRQLWVFNLTMYQVDIENNNSAISQMKLIQIRISQSAPLISWDQIS</sequence>
<reference evidence="1" key="1">
    <citation type="submission" date="2022-04" db="EMBL/GenBank/DDBJ databases">
        <title>Chromosome-scale genome assembly of Holotrichia oblita Faldermann.</title>
        <authorList>
            <person name="Rongchong L."/>
        </authorList>
    </citation>
    <scope>NUCLEOTIDE SEQUENCE</scope>
    <source>
        <strain evidence="1">81SQS9</strain>
    </source>
</reference>
<organism evidence="1 2">
    <name type="scientific">Holotrichia oblita</name>
    <name type="common">Chafer beetle</name>
    <dbReference type="NCBI Taxonomy" id="644536"/>
    <lineage>
        <taxon>Eukaryota</taxon>
        <taxon>Metazoa</taxon>
        <taxon>Ecdysozoa</taxon>
        <taxon>Arthropoda</taxon>
        <taxon>Hexapoda</taxon>
        <taxon>Insecta</taxon>
        <taxon>Pterygota</taxon>
        <taxon>Neoptera</taxon>
        <taxon>Endopterygota</taxon>
        <taxon>Coleoptera</taxon>
        <taxon>Polyphaga</taxon>
        <taxon>Scarabaeiformia</taxon>
        <taxon>Scarabaeidae</taxon>
        <taxon>Melolonthinae</taxon>
        <taxon>Holotrichia</taxon>
    </lineage>
</organism>
<protein>
    <submittedName>
        <fullName evidence="1">Uncharacterized protein</fullName>
    </submittedName>
</protein>
<evidence type="ECO:0000313" key="1">
    <source>
        <dbReference type="EMBL" id="KAI4468262.1"/>
    </source>
</evidence>